<accession>A0ACB5U465</accession>
<dbReference type="EMBL" id="BSXV01004918">
    <property type="protein sequence ID" value="GMF01444.1"/>
    <property type="molecule type" value="Genomic_DNA"/>
</dbReference>
<evidence type="ECO:0000313" key="2">
    <source>
        <dbReference type="Proteomes" id="UP001165101"/>
    </source>
</evidence>
<comment type="caution">
    <text evidence="1">The sequence shown here is derived from an EMBL/GenBank/DDBJ whole genome shotgun (WGS) entry which is preliminary data.</text>
</comment>
<dbReference type="Proteomes" id="UP001165101">
    <property type="component" value="Unassembled WGS sequence"/>
</dbReference>
<reference evidence="1" key="1">
    <citation type="submission" date="2023-04" db="EMBL/GenBank/DDBJ databases">
        <title>Candida boidinii NBRC 1967.</title>
        <authorList>
            <person name="Ichikawa N."/>
            <person name="Sato H."/>
            <person name="Tonouchi N."/>
        </authorList>
    </citation>
    <scope>NUCLEOTIDE SEQUENCE</scope>
    <source>
        <strain evidence="1">NBRC 1967</strain>
    </source>
</reference>
<sequence>MHPSLGIKEVSASNLTLDLSVSVVSENTVEEDTDEVENFFSPFDEYSEGKGDNEVSEFEVHDGNNNCGGS</sequence>
<organism evidence="1 2">
    <name type="scientific">Candida boidinii</name>
    <name type="common">Yeast</name>
    <dbReference type="NCBI Taxonomy" id="5477"/>
    <lineage>
        <taxon>Eukaryota</taxon>
        <taxon>Fungi</taxon>
        <taxon>Dikarya</taxon>
        <taxon>Ascomycota</taxon>
        <taxon>Saccharomycotina</taxon>
        <taxon>Pichiomycetes</taxon>
        <taxon>Pichiales</taxon>
        <taxon>Pichiaceae</taxon>
        <taxon>Ogataea</taxon>
        <taxon>Ogataea/Candida clade</taxon>
    </lineage>
</organism>
<keyword evidence="2" id="KW-1185">Reference proteome</keyword>
<protein>
    <submittedName>
        <fullName evidence="1">Unnamed protein product</fullName>
    </submittedName>
</protein>
<gene>
    <name evidence="1" type="ORF">Cboi01_000585200</name>
</gene>
<proteinExistence type="predicted"/>
<evidence type="ECO:0000313" key="1">
    <source>
        <dbReference type="EMBL" id="GMF01444.1"/>
    </source>
</evidence>
<name>A0ACB5U465_CANBO</name>